<feature type="region of interest" description="Disordered" evidence="9">
    <location>
        <begin position="1"/>
        <end position="22"/>
    </location>
</feature>
<keyword evidence="4 8" id="KW-0812">Transmembrane</keyword>
<reference evidence="11 12" key="1">
    <citation type="submission" date="2019-08" db="EMBL/GenBank/DDBJ databases">
        <title>Lentzea from Indian Himalayas.</title>
        <authorList>
            <person name="Mandal S."/>
            <person name="Mallick Gupta A."/>
            <person name="Maiti P.K."/>
            <person name="Sarkar J."/>
            <person name="Mandal S."/>
        </authorList>
    </citation>
    <scope>NUCLEOTIDE SEQUENCE [LARGE SCALE GENOMIC DNA]</scope>
    <source>
        <strain evidence="11 12">PSKA42</strain>
    </source>
</reference>
<dbReference type="Proteomes" id="UP001515943">
    <property type="component" value="Unassembled WGS sequence"/>
</dbReference>
<dbReference type="NCBIfam" id="TIGR01726">
    <property type="entry name" value="HEQRo_perm_3TM"/>
    <property type="match status" value="1"/>
</dbReference>
<dbReference type="RefSeq" id="WP_167980560.1">
    <property type="nucleotide sequence ID" value="NZ_VSRL01000494.1"/>
</dbReference>
<keyword evidence="7 8" id="KW-0472">Membrane</keyword>
<feature type="domain" description="ABC transmembrane type-1" evidence="10">
    <location>
        <begin position="75"/>
        <end position="281"/>
    </location>
</feature>
<evidence type="ECO:0000313" key="11">
    <source>
        <dbReference type="EMBL" id="NKE64013.1"/>
    </source>
</evidence>
<comment type="similarity">
    <text evidence="8">Belongs to the binding-protein-dependent transport system permease family.</text>
</comment>
<dbReference type="InterPro" id="IPR010065">
    <property type="entry name" value="AA_ABC_transptr_permease_3TM"/>
</dbReference>
<feature type="transmembrane region" description="Helical" evidence="8">
    <location>
        <begin position="260"/>
        <end position="280"/>
    </location>
</feature>
<keyword evidence="6 8" id="KW-1133">Transmembrane helix</keyword>
<dbReference type="PANTHER" id="PTHR30614">
    <property type="entry name" value="MEMBRANE COMPONENT OF AMINO ACID ABC TRANSPORTER"/>
    <property type="match status" value="1"/>
</dbReference>
<dbReference type="CDD" id="cd06261">
    <property type="entry name" value="TM_PBP2"/>
    <property type="match status" value="1"/>
</dbReference>
<proteinExistence type="inferred from homology"/>
<dbReference type="InterPro" id="IPR035906">
    <property type="entry name" value="MetI-like_sf"/>
</dbReference>
<protein>
    <submittedName>
        <fullName evidence="11">Amino acid ABC transporter permease</fullName>
    </submittedName>
</protein>
<evidence type="ECO:0000256" key="5">
    <source>
        <dbReference type="ARBA" id="ARBA00022970"/>
    </source>
</evidence>
<evidence type="ECO:0000256" key="7">
    <source>
        <dbReference type="ARBA" id="ARBA00023136"/>
    </source>
</evidence>
<accession>A0ABX1FY73</accession>
<dbReference type="PROSITE" id="PS50928">
    <property type="entry name" value="ABC_TM1"/>
    <property type="match status" value="1"/>
</dbReference>
<dbReference type="PANTHER" id="PTHR30614:SF0">
    <property type="entry name" value="L-CYSTINE TRANSPORT SYSTEM PERMEASE PROTEIN TCYL"/>
    <property type="match status" value="1"/>
</dbReference>
<feature type="compositionally biased region" description="Polar residues" evidence="9">
    <location>
        <begin position="1"/>
        <end position="15"/>
    </location>
</feature>
<dbReference type="SUPFAM" id="SSF161098">
    <property type="entry name" value="MetI-like"/>
    <property type="match status" value="1"/>
</dbReference>
<dbReference type="Pfam" id="PF00528">
    <property type="entry name" value="BPD_transp_1"/>
    <property type="match status" value="1"/>
</dbReference>
<evidence type="ECO:0000256" key="6">
    <source>
        <dbReference type="ARBA" id="ARBA00022989"/>
    </source>
</evidence>
<evidence type="ECO:0000256" key="1">
    <source>
        <dbReference type="ARBA" id="ARBA00004651"/>
    </source>
</evidence>
<organism evidence="11 12">
    <name type="scientific">Lentzea indica</name>
    <dbReference type="NCBI Taxonomy" id="2604800"/>
    <lineage>
        <taxon>Bacteria</taxon>
        <taxon>Bacillati</taxon>
        <taxon>Actinomycetota</taxon>
        <taxon>Actinomycetes</taxon>
        <taxon>Pseudonocardiales</taxon>
        <taxon>Pseudonocardiaceae</taxon>
        <taxon>Lentzea</taxon>
    </lineage>
</organism>
<feature type="transmembrane region" description="Helical" evidence="8">
    <location>
        <begin position="34"/>
        <end position="52"/>
    </location>
</feature>
<evidence type="ECO:0000256" key="2">
    <source>
        <dbReference type="ARBA" id="ARBA00022448"/>
    </source>
</evidence>
<keyword evidence="2 8" id="KW-0813">Transport</keyword>
<evidence type="ECO:0000256" key="4">
    <source>
        <dbReference type="ARBA" id="ARBA00022692"/>
    </source>
</evidence>
<evidence type="ECO:0000259" key="10">
    <source>
        <dbReference type="PROSITE" id="PS50928"/>
    </source>
</evidence>
<evidence type="ECO:0000256" key="8">
    <source>
        <dbReference type="RuleBase" id="RU363032"/>
    </source>
</evidence>
<dbReference type="EMBL" id="VSRL01000494">
    <property type="protein sequence ID" value="NKE64013.1"/>
    <property type="molecule type" value="Genomic_DNA"/>
</dbReference>
<comment type="caution">
    <text evidence="11">The sequence shown here is derived from an EMBL/GenBank/DDBJ whole genome shotgun (WGS) entry which is preliminary data.</text>
</comment>
<gene>
    <name evidence="11" type="ORF">FXN61_47905</name>
</gene>
<sequence>MTTKTIGSKSRSQPLQELPAEHKKRITPKRPRDYACWAIAIAIVGGLIATTVTNENYHWPVVFEYFTADAILQGLVLTLFLTVVSMVLGTLLGLLLAIMRMSHQTPISGLATLYITFFRGTPVLVQLIFWFNIAALYPKLSIGIPFTDISTPVDVNALMTPLTAAIVGLTLNEAAYMAEIIRGGFASVGRGQFEAADSLGMRGFTRLRHVIIPQTMPAIIPATGNQVIGMLKGTSLVSVLGVAELLNSAQSIYARNYQTIPLLIVASIWYLIMTLALSVPQSMIERRFSRSTRRQAAVTTAVTPPAGQPVAATKESLL</sequence>
<keyword evidence="3" id="KW-1003">Cell membrane</keyword>
<feature type="transmembrane region" description="Helical" evidence="8">
    <location>
        <begin position="72"/>
        <end position="98"/>
    </location>
</feature>
<keyword evidence="5" id="KW-0029">Amino-acid transport</keyword>
<dbReference type="InterPro" id="IPR000515">
    <property type="entry name" value="MetI-like"/>
</dbReference>
<comment type="subcellular location">
    <subcellularLocation>
        <location evidence="1 8">Cell membrane</location>
        <topology evidence="1 8">Multi-pass membrane protein</topology>
    </subcellularLocation>
</comment>
<name>A0ABX1FY73_9PSEU</name>
<evidence type="ECO:0000256" key="9">
    <source>
        <dbReference type="SAM" id="MobiDB-lite"/>
    </source>
</evidence>
<feature type="transmembrane region" description="Helical" evidence="8">
    <location>
        <begin position="110"/>
        <end position="131"/>
    </location>
</feature>
<evidence type="ECO:0000256" key="3">
    <source>
        <dbReference type="ARBA" id="ARBA00022475"/>
    </source>
</evidence>
<dbReference type="InterPro" id="IPR043429">
    <property type="entry name" value="ArtM/GltK/GlnP/TcyL/YhdX-like"/>
</dbReference>
<keyword evidence="12" id="KW-1185">Reference proteome</keyword>
<evidence type="ECO:0000313" key="12">
    <source>
        <dbReference type="Proteomes" id="UP001515943"/>
    </source>
</evidence>
<dbReference type="Gene3D" id="1.10.3720.10">
    <property type="entry name" value="MetI-like"/>
    <property type="match status" value="1"/>
</dbReference>